<organism evidence="1 2">
    <name type="scientific">Diplodia intermedia</name>
    <dbReference type="NCBI Taxonomy" id="856260"/>
    <lineage>
        <taxon>Eukaryota</taxon>
        <taxon>Fungi</taxon>
        <taxon>Dikarya</taxon>
        <taxon>Ascomycota</taxon>
        <taxon>Pezizomycotina</taxon>
        <taxon>Dothideomycetes</taxon>
        <taxon>Dothideomycetes incertae sedis</taxon>
        <taxon>Botryosphaeriales</taxon>
        <taxon>Botryosphaeriaceae</taxon>
        <taxon>Diplodia</taxon>
    </lineage>
</organism>
<comment type="caution">
    <text evidence="1">The sequence shown here is derived from an EMBL/GenBank/DDBJ whole genome shotgun (WGS) entry which is preliminary data.</text>
</comment>
<dbReference type="Proteomes" id="UP001521184">
    <property type="component" value="Unassembled WGS sequence"/>
</dbReference>
<protein>
    <recommendedName>
        <fullName evidence="3">Transcription factor domain-containing protein</fullName>
    </recommendedName>
</protein>
<keyword evidence="2" id="KW-1185">Reference proteome</keyword>
<accession>A0ABR3TC42</accession>
<dbReference type="EMBL" id="JAKEKT020000094">
    <property type="protein sequence ID" value="KAL1636982.1"/>
    <property type="molecule type" value="Genomic_DNA"/>
</dbReference>
<evidence type="ECO:0000313" key="1">
    <source>
        <dbReference type="EMBL" id="KAL1636982.1"/>
    </source>
</evidence>
<reference evidence="1 2" key="1">
    <citation type="journal article" date="2023" name="Plant Dis.">
        <title>First Report of Diplodia intermedia Causing Canker and Dieback Diseases on Apple Trees in Canada.</title>
        <authorList>
            <person name="Ellouze W."/>
            <person name="Ilyukhin E."/>
            <person name="Sulman M."/>
            <person name="Ali S."/>
        </authorList>
    </citation>
    <scope>NUCLEOTIDE SEQUENCE [LARGE SCALE GENOMIC DNA]</scope>
    <source>
        <strain evidence="1 2">M45-28</strain>
    </source>
</reference>
<dbReference type="CDD" id="cd12148">
    <property type="entry name" value="fungal_TF_MHR"/>
    <property type="match status" value="1"/>
</dbReference>
<evidence type="ECO:0000313" key="2">
    <source>
        <dbReference type="Proteomes" id="UP001521184"/>
    </source>
</evidence>
<evidence type="ECO:0008006" key="3">
    <source>
        <dbReference type="Google" id="ProtNLM"/>
    </source>
</evidence>
<sequence>MLLASGQEDDFPAFETLSWDLASMQDWMTISSTSRRGSSSSQSIFGSLLARIVAEEDSEDNLYTGPKQPAATMLLQQTDFRNRRQKAVVEKVGRLLSPEPSLSLSSLLSHAAGPGQEHHDLDLASLPTDCLINTAFQEPAGLNTFIKASSVRSIQADLHSPSKPPIHVADISLLVSTLAWGALLNDSIEVGTKMALIDLACDASKAVFHQKDTIRKFLSLVATLCFVEKTGSEMTYTLLVKAASTAAALGLHLEPSTLHRCVGDDEVVQVQRAMWMLYCIEKSFALRVQTFSVSGSAYVAAPIELTNAANEQMLGDDFLPTPTPPRMNNAAAAAAAAPLAASAADWLEIRSRHARICSNILQLRGSLKGGNCGGSGSGSGGGGRSINHHGNATVALAAALRDWHASASAAASCGGGDERVRREMFNRYHEALLHLGGLGLTLDGPRPPAGAERSRALRGEAVRDVIASSNNISSESFLQDV</sequence>
<proteinExistence type="predicted"/>
<name>A0ABR3TC42_9PEZI</name>
<gene>
    <name evidence="1" type="ORF">SLS58_009508</name>
</gene>